<dbReference type="PANTHER" id="PTHR48051:SF54">
    <property type="entry name" value="LEUCINE-RICH REPEAT-CONTAINING PROTEIN"/>
    <property type="match status" value="1"/>
</dbReference>
<dbReference type="Proteomes" id="UP000054477">
    <property type="component" value="Unassembled WGS sequence"/>
</dbReference>
<dbReference type="Pfam" id="PF13855">
    <property type="entry name" value="LRR_8"/>
    <property type="match status" value="1"/>
</dbReference>
<dbReference type="GO" id="GO:0005737">
    <property type="term" value="C:cytoplasm"/>
    <property type="evidence" value="ECO:0007669"/>
    <property type="project" value="TreeGrafter"/>
</dbReference>
<accession>A0A0C9YEQ1</accession>
<organism evidence="4 5">
    <name type="scientific">Laccaria amethystina LaAM-08-1</name>
    <dbReference type="NCBI Taxonomy" id="1095629"/>
    <lineage>
        <taxon>Eukaryota</taxon>
        <taxon>Fungi</taxon>
        <taxon>Dikarya</taxon>
        <taxon>Basidiomycota</taxon>
        <taxon>Agaricomycotina</taxon>
        <taxon>Agaricomycetes</taxon>
        <taxon>Agaricomycetidae</taxon>
        <taxon>Agaricales</taxon>
        <taxon>Agaricineae</taxon>
        <taxon>Hydnangiaceae</taxon>
        <taxon>Laccaria</taxon>
    </lineage>
</organism>
<dbReference type="InterPro" id="IPR032675">
    <property type="entry name" value="LRR_dom_sf"/>
</dbReference>
<dbReference type="InterPro" id="IPR003591">
    <property type="entry name" value="Leu-rich_rpt_typical-subtyp"/>
</dbReference>
<dbReference type="Pfam" id="PF10428">
    <property type="entry name" value="SOG2"/>
    <property type="match status" value="1"/>
</dbReference>
<dbReference type="SUPFAM" id="SSF52075">
    <property type="entry name" value="Outer arm dynein light chain 1"/>
    <property type="match status" value="1"/>
</dbReference>
<feature type="region of interest" description="Disordered" evidence="3">
    <location>
        <begin position="692"/>
        <end position="715"/>
    </location>
</feature>
<keyword evidence="5" id="KW-1185">Reference proteome</keyword>
<evidence type="ECO:0000313" key="5">
    <source>
        <dbReference type="Proteomes" id="UP000054477"/>
    </source>
</evidence>
<dbReference type="HOGENOM" id="CLU_006272_0_0_1"/>
<evidence type="ECO:0000256" key="3">
    <source>
        <dbReference type="SAM" id="MobiDB-lite"/>
    </source>
</evidence>
<dbReference type="InterPro" id="IPR050216">
    <property type="entry name" value="LRR_domain-containing"/>
</dbReference>
<feature type="region of interest" description="Disordered" evidence="3">
    <location>
        <begin position="369"/>
        <end position="414"/>
    </location>
</feature>
<gene>
    <name evidence="4" type="ORF">K443DRAFT_674232</name>
</gene>
<feature type="region of interest" description="Disordered" evidence="3">
    <location>
        <begin position="915"/>
        <end position="954"/>
    </location>
</feature>
<evidence type="ECO:0000256" key="2">
    <source>
        <dbReference type="ARBA" id="ARBA00022737"/>
    </source>
</evidence>
<name>A0A0C9YEQ1_9AGAR</name>
<sequence length="976" mass="107268">MSSFERTPLSAYPDKRPHLVSTPLTPSLIADAVRNSADAGVTLVLSKKNITEVGAEAAEELASIGTEEQGVLERLALGNNRLTTLPTEFASLSRLRYLNLKHNGFSTFPDVLTSMPSLDTLDVSHNKIKYFPLRPGQLLQLRVFCFSRNKITRLPSYLPHFYNLDVLQWERNPIEWPPSSVMRAVVEDGKGMKDWIKTVQSWIESENRATQELEDSGYSEQAPVWDSSFKEKDHSWRFPDYDRAFDAGTPHARSFSVDSSVSMSSIAESLQETEPSFQDVLGQHPAPLLFDNTTSGSVDLSPTGSFGSYLPSPAKTDSFEFTPGADELDRYDLQYPSQQLHFRTSSYAEHRSSGSAKIALKKSLPDLRSTGWIPTVETPQPPERGLPSLSNRLKSENPNDSTVASHLHDHEPERISTTLTENLVSSNRSVPSMAFERNSYFRRLSSMPFSTSLPNPLVCLVETARSILFAMSQVYQTIEHYANHAIDDRYSSIFKKVLDPASADMLQLIQSLDRFDAVSQKTLPPPAVCRGLIESCRSTITVSGKAVGVLALQLRLAQCDDARYSRWIVLELYAAKAEISAAWQDLLPHVETLKPFLQGKAIFGHSASIGLPIPEVQSIDPSSDTLYAAPRLRSMDNLYPPASIPSIGRTRTARRHAGSFSSKDVEIGKKLPSYDVFPALVGGVAINTPTLRTPKPQTTAPVLASSTPGTFPLSTPTAFPSITHVREDSNLRHSRHGSSSSLQASSPSALLPSLITTSSILEIPSNSKTQVDREALQAVADAVQIAPVVWDMLEEALEDVLASNADIRQSLERARDVTTRLSHLARAASSWDRAADKTILREDAHLFLKAVVQISNIIKTYGSSRSISSTLRSNMVKLTNSTEDFAILLHVSSFSPSSQGVLGISSTQNAFYMPEDNRLGSSLSRSRSAQPVPTTKHPPASHDVPHSALPSASFKIPNVRRLRGALEARNDNSDRG</sequence>
<keyword evidence="2" id="KW-0677">Repeat</keyword>
<dbReference type="InterPro" id="IPR001611">
    <property type="entry name" value="Leu-rich_rpt"/>
</dbReference>
<reference evidence="5" key="2">
    <citation type="submission" date="2015-01" db="EMBL/GenBank/DDBJ databases">
        <title>Evolutionary Origins and Diversification of the Mycorrhizal Mutualists.</title>
        <authorList>
            <consortium name="DOE Joint Genome Institute"/>
            <consortium name="Mycorrhizal Genomics Consortium"/>
            <person name="Kohler A."/>
            <person name="Kuo A."/>
            <person name="Nagy L.G."/>
            <person name="Floudas D."/>
            <person name="Copeland A."/>
            <person name="Barry K.W."/>
            <person name="Cichocki N."/>
            <person name="Veneault-Fourrey C."/>
            <person name="LaButti K."/>
            <person name="Lindquist E.A."/>
            <person name="Lipzen A."/>
            <person name="Lundell T."/>
            <person name="Morin E."/>
            <person name="Murat C."/>
            <person name="Riley R."/>
            <person name="Ohm R."/>
            <person name="Sun H."/>
            <person name="Tunlid A."/>
            <person name="Henrissat B."/>
            <person name="Grigoriev I.V."/>
            <person name="Hibbett D.S."/>
            <person name="Martin F."/>
        </authorList>
    </citation>
    <scope>NUCLEOTIDE SEQUENCE [LARGE SCALE GENOMIC DNA]</scope>
    <source>
        <strain evidence="5">LaAM-08-1</strain>
    </source>
</reference>
<dbReference type="Gene3D" id="3.80.10.10">
    <property type="entry name" value="Ribonuclease Inhibitor"/>
    <property type="match status" value="1"/>
</dbReference>
<dbReference type="OrthoDB" id="1394818at2759"/>
<evidence type="ECO:0000256" key="1">
    <source>
        <dbReference type="ARBA" id="ARBA00022614"/>
    </source>
</evidence>
<dbReference type="STRING" id="1095629.A0A0C9YEQ1"/>
<feature type="compositionally biased region" description="Polar residues" evidence="3">
    <location>
        <begin position="388"/>
        <end position="404"/>
    </location>
</feature>
<feature type="compositionally biased region" description="Low complexity" evidence="3">
    <location>
        <begin position="919"/>
        <end position="928"/>
    </location>
</feature>
<evidence type="ECO:0000313" key="4">
    <source>
        <dbReference type="EMBL" id="KIK06573.1"/>
    </source>
</evidence>
<proteinExistence type="predicted"/>
<dbReference type="EMBL" id="KN838552">
    <property type="protein sequence ID" value="KIK06573.1"/>
    <property type="molecule type" value="Genomic_DNA"/>
</dbReference>
<dbReference type="AlphaFoldDB" id="A0A0C9YEQ1"/>
<protein>
    <submittedName>
        <fullName evidence="4">Uncharacterized protein</fullName>
    </submittedName>
</protein>
<dbReference type="PANTHER" id="PTHR48051">
    <property type="match status" value="1"/>
</dbReference>
<dbReference type="SMART" id="SM00369">
    <property type="entry name" value="LRR_TYP"/>
    <property type="match status" value="4"/>
</dbReference>
<keyword evidence="1" id="KW-0433">Leucine-rich repeat</keyword>
<dbReference type="InterPro" id="IPR019487">
    <property type="entry name" value="RAM_signalling_pathway_SOG2"/>
</dbReference>
<reference evidence="4 5" key="1">
    <citation type="submission" date="2014-04" db="EMBL/GenBank/DDBJ databases">
        <authorList>
            <consortium name="DOE Joint Genome Institute"/>
            <person name="Kuo A."/>
            <person name="Kohler A."/>
            <person name="Nagy L.G."/>
            <person name="Floudas D."/>
            <person name="Copeland A."/>
            <person name="Barry K.W."/>
            <person name="Cichocki N."/>
            <person name="Veneault-Fourrey C."/>
            <person name="LaButti K."/>
            <person name="Lindquist E.A."/>
            <person name="Lipzen A."/>
            <person name="Lundell T."/>
            <person name="Morin E."/>
            <person name="Murat C."/>
            <person name="Sun H."/>
            <person name="Tunlid A."/>
            <person name="Henrissat B."/>
            <person name="Grigoriev I.V."/>
            <person name="Hibbett D.S."/>
            <person name="Martin F."/>
            <person name="Nordberg H.P."/>
            <person name="Cantor M.N."/>
            <person name="Hua S.X."/>
        </authorList>
    </citation>
    <scope>NUCLEOTIDE SEQUENCE [LARGE SCALE GENOMIC DNA]</scope>
    <source>
        <strain evidence="4 5">LaAM-08-1</strain>
    </source>
</reference>